<dbReference type="InterPro" id="IPR027359">
    <property type="entry name" value="Volt_channel_dom_sf"/>
</dbReference>
<dbReference type="EMBL" id="CAMXCT020002247">
    <property type="protein sequence ID" value="CAL1150191.1"/>
    <property type="molecule type" value="Genomic_DNA"/>
</dbReference>
<evidence type="ECO:0000313" key="8">
    <source>
        <dbReference type="EMBL" id="CAL4784128.1"/>
    </source>
</evidence>
<accession>A0A9P1G287</accession>
<dbReference type="PANTHER" id="PTHR10037">
    <property type="entry name" value="VOLTAGE-GATED CATION CHANNEL CALCIUM AND SODIUM"/>
    <property type="match status" value="1"/>
</dbReference>
<evidence type="ECO:0000313" key="7">
    <source>
        <dbReference type="EMBL" id="CAI3996816.1"/>
    </source>
</evidence>
<feature type="transmembrane region" description="Helical" evidence="5">
    <location>
        <begin position="212"/>
        <end position="233"/>
    </location>
</feature>
<sequence>MGEDVDGDDKERGAVRSSFITLIEHQHQETIHMLQLLDDKLELLRRPLKSYGFNSGVESLNILDMSSPSPDDPQTAAISSMQLASEGSRNSVAPQLLKSYTTFDNQLREDAEEAHADLEKKRIDIADSEMPGEKPSWAKQLSSSPYFDAFFAAVVLLNAIYIGIEVEVEIRNPNQVYAVMAVVQTGFTVLFAIELIVRLCAGGLRIFWGEDYMWCLLDLFIVLTSTWEIMMVLLQGELAAGPMGVTSLKALRIIRLTRVFKTAQVMRIFRFVIPLRTLVRSIMHTLKALIWALLLLFLVVYVFAVLFTQTVNTAVSDMDTSSPELHDVKRYFGNLVNTMLSLFMSIAGGVSWEAVITPLGFISPLWALLFLFYISFTYFAAPWLCQEILVCFFCLWFSPLFLRKKYGCRMPFKFAHRGAERGALAADLLATFCGFMM</sequence>
<dbReference type="Gene3D" id="1.20.120.350">
    <property type="entry name" value="Voltage-gated potassium channels. Chain C"/>
    <property type="match status" value="1"/>
</dbReference>
<dbReference type="Proteomes" id="UP001152797">
    <property type="component" value="Unassembled WGS sequence"/>
</dbReference>
<name>A0A9P1G287_9DINO</name>
<feature type="transmembrane region" description="Helical" evidence="5">
    <location>
        <begin position="146"/>
        <end position="164"/>
    </location>
</feature>
<evidence type="ECO:0000256" key="1">
    <source>
        <dbReference type="ARBA" id="ARBA00004141"/>
    </source>
</evidence>
<proteinExistence type="predicted"/>
<evidence type="ECO:0000313" key="9">
    <source>
        <dbReference type="Proteomes" id="UP001152797"/>
    </source>
</evidence>
<keyword evidence="9" id="KW-1185">Reference proteome</keyword>
<dbReference type="AlphaFoldDB" id="A0A9P1G287"/>
<dbReference type="InterPro" id="IPR043203">
    <property type="entry name" value="VGCC_Ca_Na"/>
</dbReference>
<dbReference type="Gene3D" id="1.10.287.70">
    <property type="match status" value="1"/>
</dbReference>
<evidence type="ECO:0000256" key="3">
    <source>
        <dbReference type="ARBA" id="ARBA00022989"/>
    </source>
</evidence>
<keyword evidence="2 5" id="KW-0812">Transmembrane</keyword>
<keyword evidence="3 5" id="KW-1133">Transmembrane helix</keyword>
<protein>
    <submittedName>
        <fullName evidence="8">Voltage-dependent T-type calcium channel subunit alpha-1H (Voltage-gated calcium channel subunit alpha Cav3.2)</fullName>
    </submittedName>
</protein>
<feature type="transmembrane region" description="Helical" evidence="5">
    <location>
        <begin position="380"/>
        <end position="402"/>
    </location>
</feature>
<dbReference type="SUPFAM" id="SSF81324">
    <property type="entry name" value="Voltage-gated potassium channels"/>
    <property type="match status" value="1"/>
</dbReference>
<dbReference type="InterPro" id="IPR005821">
    <property type="entry name" value="Ion_trans_dom"/>
</dbReference>
<evidence type="ECO:0000256" key="4">
    <source>
        <dbReference type="ARBA" id="ARBA00023136"/>
    </source>
</evidence>
<dbReference type="EMBL" id="CAMXCT030002247">
    <property type="protein sequence ID" value="CAL4784128.1"/>
    <property type="molecule type" value="Genomic_DNA"/>
</dbReference>
<dbReference type="GO" id="GO:0005248">
    <property type="term" value="F:voltage-gated sodium channel activity"/>
    <property type="evidence" value="ECO:0007669"/>
    <property type="project" value="TreeGrafter"/>
</dbReference>
<dbReference type="GO" id="GO:0001518">
    <property type="term" value="C:voltage-gated sodium channel complex"/>
    <property type="evidence" value="ECO:0007669"/>
    <property type="project" value="TreeGrafter"/>
</dbReference>
<feature type="domain" description="Ion transport" evidence="6">
    <location>
        <begin position="145"/>
        <end position="376"/>
    </location>
</feature>
<comment type="caution">
    <text evidence="7">The sequence shown here is derived from an EMBL/GenBank/DDBJ whole genome shotgun (WGS) entry which is preliminary data.</text>
</comment>
<feature type="transmembrane region" description="Helical" evidence="5">
    <location>
        <begin position="176"/>
        <end position="200"/>
    </location>
</feature>
<evidence type="ECO:0000259" key="6">
    <source>
        <dbReference type="Pfam" id="PF00520"/>
    </source>
</evidence>
<reference evidence="8 9" key="2">
    <citation type="submission" date="2024-05" db="EMBL/GenBank/DDBJ databases">
        <authorList>
            <person name="Chen Y."/>
            <person name="Shah S."/>
            <person name="Dougan E. K."/>
            <person name="Thang M."/>
            <person name="Chan C."/>
        </authorList>
    </citation>
    <scope>NUCLEOTIDE SEQUENCE [LARGE SCALE GENOMIC DNA]</scope>
</reference>
<feature type="transmembrane region" description="Helical" evidence="5">
    <location>
        <begin position="355"/>
        <end position="374"/>
    </location>
</feature>
<dbReference type="Pfam" id="PF00520">
    <property type="entry name" value="Ion_trans"/>
    <property type="match status" value="1"/>
</dbReference>
<dbReference type="PANTHER" id="PTHR10037:SF62">
    <property type="entry name" value="SODIUM CHANNEL PROTEIN 60E"/>
    <property type="match status" value="1"/>
</dbReference>
<keyword evidence="4 5" id="KW-0472">Membrane</keyword>
<evidence type="ECO:0000256" key="2">
    <source>
        <dbReference type="ARBA" id="ARBA00022692"/>
    </source>
</evidence>
<dbReference type="EMBL" id="CAMXCT010002247">
    <property type="protein sequence ID" value="CAI3996816.1"/>
    <property type="molecule type" value="Genomic_DNA"/>
</dbReference>
<organism evidence="7">
    <name type="scientific">Cladocopium goreaui</name>
    <dbReference type="NCBI Taxonomy" id="2562237"/>
    <lineage>
        <taxon>Eukaryota</taxon>
        <taxon>Sar</taxon>
        <taxon>Alveolata</taxon>
        <taxon>Dinophyceae</taxon>
        <taxon>Suessiales</taxon>
        <taxon>Symbiodiniaceae</taxon>
        <taxon>Cladocopium</taxon>
    </lineage>
</organism>
<evidence type="ECO:0000256" key="5">
    <source>
        <dbReference type="SAM" id="Phobius"/>
    </source>
</evidence>
<gene>
    <name evidence="7" type="ORF">C1SCF055_LOCUS23257</name>
</gene>
<comment type="subcellular location">
    <subcellularLocation>
        <location evidence="1">Membrane</location>
        <topology evidence="1">Multi-pass membrane protein</topology>
    </subcellularLocation>
</comment>
<reference evidence="7" key="1">
    <citation type="submission" date="2022-10" db="EMBL/GenBank/DDBJ databases">
        <authorList>
            <person name="Chen Y."/>
            <person name="Dougan E. K."/>
            <person name="Chan C."/>
            <person name="Rhodes N."/>
            <person name="Thang M."/>
        </authorList>
    </citation>
    <scope>NUCLEOTIDE SEQUENCE</scope>
</reference>
<feature type="transmembrane region" description="Helical" evidence="5">
    <location>
        <begin position="285"/>
        <end position="311"/>
    </location>
</feature>
<feature type="transmembrane region" description="Helical" evidence="5">
    <location>
        <begin position="331"/>
        <end position="348"/>
    </location>
</feature>